<evidence type="ECO:0000313" key="2">
    <source>
        <dbReference type="EMBL" id="KIM58267.1"/>
    </source>
</evidence>
<dbReference type="Proteomes" id="UP000053989">
    <property type="component" value="Unassembled WGS sequence"/>
</dbReference>
<sequence>WQCETHMKGPHSPIYCYSLSGGSVCYPLTINKLSFWALEMMEGNVTVDEKPVTLSFNTKEARPDSRSTTMAPPLEVPAHSGQNSGYGTQIQVVIPPQWGAPGYQGGTGQIYPSNQPSENFPHNVLPLTSHPSI</sequence>
<gene>
    <name evidence="2" type="ORF">SCLCIDRAFT_128577</name>
</gene>
<keyword evidence="3" id="KW-1185">Reference proteome</keyword>
<dbReference type="HOGENOM" id="CLU_1911754_0_0_1"/>
<reference evidence="2 3" key="1">
    <citation type="submission" date="2014-04" db="EMBL/GenBank/DDBJ databases">
        <authorList>
            <consortium name="DOE Joint Genome Institute"/>
            <person name="Kuo A."/>
            <person name="Kohler A."/>
            <person name="Nagy L.G."/>
            <person name="Floudas D."/>
            <person name="Copeland A."/>
            <person name="Barry K.W."/>
            <person name="Cichocki N."/>
            <person name="Veneault-Fourrey C."/>
            <person name="LaButti K."/>
            <person name="Lindquist E.A."/>
            <person name="Lipzen A."/>
            <person name="Lundell T."/>
            <person name="Morin E."/>
            <person name="Murat C."/>
            <person name="Sun H."/>
            <person name="Tunlid A."/>
            <person name="Henrissat B."/>
            <person name="Grigoriev I.V."/>
            <person name="Hibbett D.S."/>
            <person name="Martin F."/>
            <person name="Nordberg H.P."/>
            <person name="Cantor M.N."/>
            <person name="Hua S.X."/>
        </authorList>
    </citation>
    <scope>NUCLEOTIDE SEQUENCE [LARGE SCALE GENOMIC DNA]</scope>
    <source>
        <strain evidence="2 3">Foug A</strain>
    </source>
</reference>
<name>A0A0C3A0R0_9AGAM</name>
<proteinExistence type="predicted"/>
<evidence type="ECO:0000313" key="3">
    <source>
        <dbReference type="Proteomes" id="UP000053989"/>
    </source>
</evidence>
<evidence type="ECO:0000256" key="1">
    <source>
        <dbReference type="SAM" id="MobiDB-lite"/>
    </source>
</evidence>
<dbReference type="InParanoid" id="A0A0C3A0R0"/>
<feature type="region of interest" description="Disordered" evidence="1">
    <location>
        <begin position="57"/>
        <end position="83"/>
    </location>
</feature>
<reference evidence="3" key="2">
    <citation type="submission" date="2015-01" db="EMBL/GenBank/DDBJ databases">
        <title>Evolutionary Origins and Diversification of the Mycorrhizal Mutualists.</title>
        <authorList>
            <consortium name="DOE Joint Genome Institute"/>
            <consortium name="Mycorrhizal Genomics Consortium"/>
            <person name="Kohler A."/>
            <person name="Kuo A."/>
            <person name="Nagy L.G."/>
            <person name="Floudas D."/>
            <person name="Copeland A."/>
            <person name="Barry K.W."/>
            <person name="Cichocki N."/>
            <person name="Veneault-Fourrey C."/>
            <person name="LaButti K."/>
            <person name="Lindquist E.A."/>
            <person name="Lipzen A."/>
            <person name="Lundell T."/>
            <person name="Morin E."/>
            <person name="Murat C."/>
            <person name="Riley R."/>
            <person name="Ohm R."/>
            <person name="Sun H."/>
            <person name="Tunlid A."/>
            <person name="Henrissat B."/>
            <person name="Grigoriev I.V."/>
            <person name="Hibbett D.S."/>
            <person name="Martin F."/>
        </authorList>
    </citation>
    <scope>NUCLEOTIDE SEQUENCE [LARGE SCALE GENOMIC DNA]</scope>
    <source>
        <strain evidence="3">Foug A</strain>
    </source>
</reference>
<dbReference type="AlphaFoldDB" id="A0A0C3A0R0"/>
<dbReference type="OrthoDB" id="2692271at2759"/>
<feature type="non-terminal residue" evidence="2">
    <location>
        <position position="1"/>
    </location>
</feature>
<dbReference type="EMBL" id="KN822088">
    <property type="protein sequence ID" value="KIM58267.1"/>
    <property type="molecule type" value="Genomic_DNA"/>
</dbReference>
<accession>A0A0C3A0R0</accession>
<organism evidence="2 3">
    <name type="scientific">Scleroderma citrinum Foug A</name>
    <dbReference type="NCBI Taxonomy" id="1036808"/>
    <lineage>
        <taxon>Eukaryota</taxon>
        <taxon>Fungi</taxon>
        <taxon>Dikarya</taxon>
        <taxon>Basidiomycota</taxon>
        <taxon>Agaricomycotina</taxon>
        <taxon>Agaricomycetes</taxon>
        <taxon>Agaricomycetidae</taxon>
        <taxon>Boletales</taxon>
        <taxon>Sclerodermatineae</taxon>
        <taxon>Sclerodermataceae</taxon>
        <taxon>Scleroderma</taxon>
    </lineage>
</organism>
<protein>
    <submittedName>
        <fullName evidence="2">Uncharacterized protein</fullName>
    </submittedName>
</protein>